<comment type="similarity">
    <text evidence="3">Belongs to the CoaE family.</text>
</comment>
<dbReference type="PANTHER" id="PTHR10695">
    <property type="entry name" value="DEPHOSPHO-COA KINASE-RELATED"/>
    <property type="match status" value="1"/>
</dbReference>
<dbReference type="PROSITE" id="PS51219">
    <property type="entry name" value="DPCK"/>
    <property type="match status" value="1"/>
</dbReference>
<dbReference type="EMBL" id="JANFYS010000008">
    <property type="protein sequence ID" value="MCQ4769882.1"/>
    <property type="molecule type" value="Genomic_DNA"/>
</dbReference>
<dbReference type="PANTHER" id="PTHR10695:SF46">
    <property type="entry name" value="BIFUNCTIONAL COENZYME A SYNTHASE-RELATED"/>
    <property type="match status" value="1"/>
</dbReference>
<comment type="catalytic activity">
    <reaction evidence="3">
        <text>3'-dephospho-CoA + ATP = ADP + CoA + H(+)</text>
        <dbReference type="Rhea" id="RHEA:18245"/>
        <dbReference type="ChEBI" id="CHEBI:15378"/>
        <dbReference type="ChEBI" id="CHEBI:30616"/>
        <dbReference type="ChEBI" id="CHEBI:57287"/>
        <dbReference type="ChEBI" id="CHEBI:57328"/>
        <dbReference type="ChEBI" id="CHEBI:456216"/>
        <dbReference type="EC" id="2.7.1.24"/>
    </reaction>
</comment>
<organism evidence="5 6">
    <name type="scientific">Intestinimonas massiliensis</name>
    <name type="common">ex Afouda et al. 2020</name>
    <dbReference type="NCBI Taxonomy" id="1673721"/>
    <lineage>
        <taxon>Bacteria</taxon>
        <taxon>Bacillati</taxon>
        <taxon>Bacillota</taxon>
        <taxon>Clostridia</taxon>
        <taxon>Eubacteriales</taxon>
        <taxon>Intestinimonas</taxon>
    </lineage>
</organism>
<keyword evidence="2 3" id="KW-0067">ATP-binding</keyword>
<reference evidence="5" key="1">
    <citation type="submission" date="2022-06" db="EMBL/GenBank/DDBJ databases">
        <title>Isolation of gut microbiota from human fecal samples.</title>
        <authorList>
            <person name="Pamer E.G."/>
            <person name="Barat B."/>
            <person name="Waligurski E."/>
            <person name="Medina S."/>
            <person name="Paddock L."/>
            <person name="Mostad J."/>
        </authorList>
    </citation>
    <scope>NUCLEOTIDE SEQUENCE</scope>
    <source>
        <strain evidence="5">DFI.9.91</strain>
    </source>
</reference>
<dbReference type="InterPro" id="IPR001977">
    <property type="entry name" value="Depp_CoAkinase"/>
</dbReference>
<evidence type="ECO:0000256" key="1">
    <source>
        <dbReference type="ARBA" id="ARBA00022741"/>
    </source>
</evidence>
<dbReference type="EC" id="2.7.1.24" evidence="3 4"/>
<dbReference type="SUPFAM" id="SSF52540">
    <property type="entry name" value="P-loop containing nucleoside triphosphate hydrolases"/>
    <property type="match status" value="1"/>
</dbReference>
<evidence type="ECO:0000313" key="5">
    <source>
        <dbReference type="EMBL" id="MCQ4769882.1"/>
    </source>
</evidence>
<accession>A0AAW5JM46</accession>
<dbReference type="Proteomes" id="UP001204562">
    <property type="component" value="Unassembled WGS sequence"/>
</dbReference>
<dbReference type="Gene3D" id="3.40.50.300">
    <property type="entry name" value="P-loop containing nucleotide triphosphate hydrolases"/>
    <property type="match status" value="1"/>
</dbReference>
<protein>
    <recommendedName>
        <fullName evidence="3 4">Dephospho-CoA kinase</fullName>
        <ecNumber evidence="3 4">2.7.1.24</ecNumber>
    </recommendedName>
    <alternativeName>
        <fullName evidence="3">Dephosphocoenzyme A kinase</fullName>
    </alternativeName>
</protein>
<dbReference type="HAMAP" id="MF_00376">
    <property type="entry name" value="Dephospho_CoA_kinase"/>
    <property type="match status" value="1"/>
</dbReference>
<dbReference type="NCBIfam" id="TIGR00152">
    <property type="entry name" value="dephospho-CoA kinase"/>
    <property type="match status" value="1"/>
</dbReference>
<dbReference type="CDD" id="cd02022">
    <property type="entry name" value="DPCK"/>
    <property type="match status" value="1"/>
</dbReference>
<proteinExistence type="inferred from homology"/>
<keyword evidence="3" id="KW-0173">Coenzyme A biosynthesis</keyword>
<dbReference type="InterPro" id="IPR027417">
    <property type="entry name" value="P-loop_NTPase"/>
</dbReference>
<dbReference type="GO" id="GO:0004140">
    <property type="term" value="F:dephospho-CoA kinase activity"/>
    <property type="evidence" value="ECO:0007669"/>
    <property type="project" value="UniProtKB-UniRule"/>
</dbReference>
<dbReference type="RefSeq" id="WP_256303492.1">
    <property type="nucleotide sequence ID" value="NZ_JALEQM010000095.1"/>
</dbReference>
<dbReference type="GO" id="GO:0005737">
    <property type="term" value="C:cytoplasm"/>
    <property type="evidence" value="ECO:0007669"/>
    <property type="project" value="UniProtKB-SubCell"/>
</dbReference>
<evidence type="ECO:0000256" key="4">
    <source>
        <dbReference type="NCBIfam" id="TIGR00152"/>
    </source>
</evidence>
<feature type="binding site" evidence="3">
    <location>
        <begin position="11"/>
        <end position="16"/>
    </location>
    <ligand>
        <name>ATP</name>
        <dbReference type="ChEBI" id="CHEBI:30616"/>
    </ligand>
</feature>
<keyword evidence="3 5" id="KW-0808">Transferase</keyword>
<keyword evidence="1 3" id="KW-0547">Nucleotide-binding</keyword>
<comment type="function">
    <text evidence="3">Catalyzes the phosphorylation of the 3'-hydroxyl group of dephosphocoenzyme A to form coenzyme A.</text>
</comment>
<comment type="caution">
    <text evidence="5">The sequence shown here is derived from an EMBL/GenBank/DDBJ whole genome shotgun (WGS) entry which is preliminary data.</text>
</comment>
<dbReference type="GO" id="GO:0015937">
    <property type="term" value="P:coenzyme A biosynthetic process"/>
    <property type="evidence" value="ECO:0007669"/>
    <property type="project" value="UniProtKB-UniRule"/>
</dbReference>
<gene>
    <name evidence="3 5" type="primary">coaE</name>
    <name evidence="5" type="ORF">NE579_05320</name>
</gene>
<keyword evidence="3 5" id="KW-0418">Kinase</keyword>
<keyword evidence="3" id="KW-0963">Cytoplasm</keyword>
<evidence type="ECO:0000313" key="6">
    <source>
        <dbReference type="Proteomes" id="UP001204562"/>
    </source>
</evidence>
<name>A0AAW5JM46_9FIRM</name>
<comment type="subcellular location">
    <subcellularLocation>
        <location evidence="3">Cytoplasm</location>
    </subcellularLocation>
</comment>
<dbReference type="PROSITE" id="PS51257">
    <property type="entry name" value="PROKAR_LIPOPROTEIN"/>
    <property type="match status" value="1"/>
</dbReference>
<evidence type="ECO:0000256" key="3">
    <source>
        <dbReference type="HAMAP-Rule" id="MF_00376"/>
    </source>
</evidence>
<dbReference type="Pfam" id="PF01121">
    <property type="entry name" value="CoaE"/>
    <property type="match status" value="1"/>
</dbReference>
<comment type="pathway">
    <text evidence="3">Cofactor biosynthesis; coenzyme A biosynthesis; CoA from (R)-pantothenate: step 5/5.</text>
</comment>
<evidence type="ECO:0000256" key="2">
    <source>
        <dbReference type="ARBA" id="ARBA00022840"/>
    </source>
</evidence>
<dbReference type="GO" id="GO:0005524">
    <property type="term" value="F:ATP binding"/>
    <property type="evidence" value="ECO:0007669"/>
    <property type="project" value="UniProtKB-UniRule"/>
</dbReference>
<dbReference type="AlphaFoldDB" id="A0AAW5JM46"/>
<sequence length="198" mass="21509">MKILGITGPTGAGKTTALNVLTSLGACILDADAVYHDLLEQSRALREALTGRFGDICDETGKIDRKKLGGVVFTDPAALADLNGITHRFMEAELDRRLREAEQEGRPAAAIDAIALLESGFGAKCDATVAVVAPAELRVRRIMAREGIPEDYARKRVNAQKPESFFRESCDYVLENNEDDTPETFGARALALFLTILE</sequence>